<feature type="compositionally biased region" description="Acidic residues" evidence="3">
    <location>
        <begin position="31"/>
        <end position="40"/>
    </location>
</feature>
<proteinExistence type="inferred from homology"/>
<dbReference type="Pfam" id="PF09738">
    <property type="entry name" value="LRRFIP"/>
    <property type="match status" value="1"/>
</dbReference>
<dbReference type="AlphaFoldDB" id="A0A9X0CW88"/>
<organism evidence="4 5">
    <name type="scientific">Desmophyllum pertusum</name>
    <dbReference type="NCBI Taxonomy" id="174260"/>
    <lineage>
        <taxon>Eukaryota</taxon>
        <taxon>Metazoa</taxon>
        <taxon>Cnidaria</taxon>
        <taxon>Anthozoa</taxon>
        <taxon>Hexacorallia</taxon>
        <taxon>Scleractinia</taxon>
        <taxon>Caryophylliina</taxon>
        <taxon>Caryophylliidae</taxon>
        <taxon>Desmophyllum</taxon>
    </lineage>
</organism>
<evidence type="ECO:0000256" key="3">
    <source>
        <dbReference type="SAM" id="MobiDB-lite"/>
    </source>
</evidence>
<keyword evidence="5" id="KW-1185">Reference proteome</keyword>
<evidence type="ECO:0000256" key="2">
    <source>
        <dbReference type="ARBA" id="ARBA00023054"/>
    </source>
</evidence>
<dbReference type="PANTHER" id="PTHR19212:SF5">
    <property type="entry name" value="LEUCINE-RICH REPEAT FLIGHTLESS-INTERACTING PROTEIN 1"/>
    <property type="match status" value="1"/>
</dbReference>
<reference evidence="4" key="1">
    <citation type="submission" date="2023-01" db="EMBL/GenBank/DDBJ databases">
        <title>Genome assembly of the deep-sea coral Lophelia pertusa.</title>
        <authorList>
            <person name="Herrera S."/>
            <person name="Cordes E."/>
        </authorList>
    </citation>
    <scope>NUCLEOTIDE SEQUENCE</scope>
    <source>
        <strain evidence="4">USNM1676648</strain>
        <tissue evidence="4">Polyp</tissue>
    </source>
</reference>
<dbReference type="EMBL" id="MU826525">
    <property type="protein sequence ID" value="KAJ7375719.1"/>
    <property type="molecule type" value="Genomic_DNA"/>
</dbReference>
<sequence>AEARLAAKRAARAEARSIRLKELERQQQEGENVDDDDLADEPPIPPARKKTPVARSISTGTGMSTVAIKDQSMDMNGPLVPEKVLKSIQVCVTLCDPSWESSKELRSPYLNLNSLHARRCTRPSCCLTNLPCSAKVTAQNSAGWSESMTGLCALWRGES</sequence>
<dbReference type="Proteomes" id="UP001163046">
    <property type="component" value="Unassembled WGS sequence"/>
</dbReference>
<dbReference type="GO" id="GO:0000978">
    <property type="term" value="F:RNA polymerase II cis-regulatory region sequence-specific DNA binding"/>
    <property type="evidence" value="ECO:0007669"/>
    <property type="project" value="TreeGrafter"/>
</dbReference>
<keyword evidence="2" id="KW-0175">Coiled coil</keyword>
<dbReference type="OrthoDB" id="10028421at2759"/>
<feature type="non-terminal residue" evidence="4">
    <location>
        <position position="1"/>
    </location>
</feature>
<name>A0A9X0CW88_9CNID</name>
<evidence type="ECO:0000313" key="5">
    <source>
        <dbReference type="Proteomes" id="UP001163046"/>
    </source>
</evidence>
<gene>
    <name evidence="4" type="primary">LRRFIP1</name>
    <name evidence="4" type="ORF">OS493_039301</name>
</gene>
<comment type="caution">
    <text evidence="4">The sequence shown here is derived from an EMBL/GenBank/DDBJ whole genome shotgun (WGS) entry which is preliminary data.</text>
</comment>
<dbReference type="GO" id="GO:0000981">
    <property type="term" value="F:DNA-binding transcription factor activity, RNA polymerase II-specific"/>
    <property type="evidence" value="ECO:0007669"/>
    <property type="project" value="TreeGrafter"/>
</dbReference>
<comment type="similarity">
    <text evidence="1">Belongs to the LRRFIP family.</text>
</comment>
<evidence type="ECO:0000256" key="1">
    <source>
        <dbReference type="ARBA" id="ARBA00008275"/>
    </source>
</evidence>
<feature type="compositionally biased region" description="Basic and acidic residues" evidence="3">
    <location>
        <begin position="17"/>
        <end position="28"/>
    </location>
</feature>
<evidence type="ECO:0000313" key="4">
    <source>
        <dbReference type="EMBL" id="KAJ7375719.1"/>
    </source>
</evidence>
<feature type="region of interest" description="Disordered" evidence="3">
    <location>
        <begin position="17"/>
        <end position="62"/>
    </location>
</feature>
<accession>A0A9X0CW88</accession>
<protein>
    <submittedName>
        <fullName evidence="4">Nucleic acid-templated transcription</fullName>
    </submittedName>
</protein>
<dbReference type="InterPro" id="IPR019139">
    <property type="entry name" value="LRRFIP1/2"/>
</dbReference>
<dbReference type="PANTHER" id="PTHR19212">
    <property type="entry name" value="LEUCINE RICH REPEAT IN FLII INTERACTING PROTEIN"/>
    <property type="match status" value="1"/>
</dbReference>